<name>A0A4P9VQB0_9GAMM</name>
<feature type="region of interest" description="Disordered" evidence="1">
    <location>
        <begin position="1"/>
        <end position="22"/>
    </location>
</feature>
<dbReference type="RefSeq" id="WP_094788193.1">
    <property type="nucleotide sequence ID" value="NZ_JAEVHG010000001.1"/>
</dbReference>
<accession>A0A4P9VQB0</accession>
<organism evidence="2 3">
    <name type="scientific">Zooshikella ganghwensis</name>
    <dbReference type="NCBI Taxonomy" id="202772"/>
    <lineage>
        <taxon>Bacteria</taxon>
        <taxon>Pseudomonadati</taxon>
        <taxon>Pseudomonadota</taxon>
        <taxon>Gammaproteobacteria</taxon>
        <taxon>Oceanospirillales</taxon>
        <taxon>Zooshikellaceae</taxon>
        <taxon>Zooshikella</taxon>
    </lineage>
</organism>
<keyword evidence="3" id="KW-1185">Reference proteome</keyword>
<dbReference type="AlphaFoldDB" id="A0A4P9VQB0"/>
<dbReference type="Proteomes" id="UP000257039">
    <property type="component" value="Unassembled WGS sequence"/>
</dbReference>
<dbReference type="EMBL" id="NDXW01000001">
    <property type="protein sequence ID" value="RDH45196.1"/>
    <property type="molecule type" value="Genomic_DNA"/>
</dbReference>
<evidence type="ECO:0000313" key="2">
    <source>
        <dbReference type="EMBL" id="RDH45196.1"/>
    </source>
</evidence>
<feature type="compositionally biased region" description="Basic and acidic residues" evidence="1">
    <location>
        <begin position="11"/>
        <end position="22"/>
    </location>
</feature>
<dbReference type="Pfam" id="PF07849">
    <property type="entry name" value="DUF1641"/>
    <property type="match status" value="1"/>
</dbReference>
<dbReference type="InterPro" id="IPR012440">
    <property type="entry name" value="DUF1641"/>
</dbReference>
<reference evidence="2 3" key="1">
    <citation type="submission" date="2017-04" db="EMBL/GenBank/DDBJ databases">
        <title>Draft genome sequence of Zooshikella ganghwensis VG4 isolated from Red Sea sediments.</title>
        <authorList>
            <person name="Rehman Z."/>
            <person name="Alam I."/>
            <person name="Kamau A."/>
            <person name="Bajic V."/>
            <person name="Leiknes T."/>
        </authorList>
    </citation>
    <scope>NUCLEOTIDE SEQUENCE [LARGE SCALE GENOMIC DNA]</scope>
    <source>
        <strain evidence="2 3">VG4</strain>
    </source>
</reference>
<proteinExistence type="predicted"/>
<protein>
    <submittedName>
        <fullName evidence="2">DUF1641 domain-containing protein</fullName>
    </submittedName>
</protein>
<evidence type="ECO:0000256" key="1">
    <source>
        <dbReference type="SAM" id="MobiDB-lite"/>
    </source>
</evidence>
<sequence length="139" mass="15688">MTVEAKNTDLPSRDDESRTGKVENIDTAGLDKIIEKISPLAEMGRFDNIVDLLSLISDNIEFLDEAMLEKLSKTGEDLLALSWTTGNAIRMANANTEKLQEPPSLFQLIRAINDPEVRRALHFIIEFMRIIGRQMKTVD</sequence>
<gene>
    <name evidence="2" type="ORF">B9G39_18085</name>
</gene>
<comment type="caution">
    <text evidence="2">The sequence shown here is derived from an EMBL/GenBank/DDBJ whole genome shotgun (WGS) entry which is preliminary data.</text>
</comment>
<evidence type="ECO:0000313" key="3">
    <source>
        <dbReference type="Proteomes" id="UP000257039"/>
    </source>
</evidence>